<feature type="domain" description="Fumarylacetoacetase-like C-terminal" evidence="4">
    <location>
        <begin position="344"/>
        <end position="552"/>
    </location>
</feature>
<dbReference type="EMBL" id="CAJVPQ010003762">
    <property type="protein sequence ID" value="CAG8636794.1"/>
    <property type="molecule type" value="Genomic_DNA"/>
</dbReference>
<dbReference type="GO" id="GO:0006107">
    <property type="term" value="P:oxaloacetate metabolic process"/>
    <property type="evidence" value="ECO:0007669"/>
    <property type="project" value="UniProtKB-ARBA"/>
</dbReference>
<feature type="transmembrane region" description="Helical" evidence="3">
    <location>
        <begin position="60"/>
        <end position="77"/>
    </location>
</feature>
<comment type="caution">
    <text evidence="5">The sequence shown here is derived from an EMBL/GenBank/DDBJ whole genome shotgun (WGS) entry which is preliminary data.</text>
</comment>
<feature type="transmembrane region" description="Helical" evidence="3">
    <location>
        <begin position="247"/>
        <end position="269"/>
    </location>
</feature>
<sequence length="564" mass="62641">MSKVGTIIAIIAVSVSLVILLLSFASVKMDVDIPQDNNTRTGYPVWHPPFPGHYGEDQDATILASVILMAVGGYFAYKWTLFDTKTNEELVTYLVDSAFNKTTSIYFDQILAAYSLVTCITGIAYLAFDVGKLWVTVGVFHNGLEVVLLIALHQGGKIVSNKFLAWMILYFVSALGFSIFLDWPYDTVWFKMQGLCQDFGLAITFTRIYFATRNGYGDETHQRLFDVESPREHNGVKEYTFGSVTRFAPNFVLLLVLASYTHILGNVYATILYTRSSSFVGEDDKVYSGQPIVDLNGSLPPISELKANIIQGDVLTEERINITDKIIKVKKLLTPLAPSKIPIIRCIGLNYKEHAKETSQPIPKFPILFIKPSTSLQNPFDQIQVPTIATNNQVDFEAELAVIIGKNCKNVDSDDALQYVLGYTVGNDVSARKWQGKNLGSGQWCFSKGFDTFCPIGPQLVSPSIIKNPNSLRISTRLNDNQLLQNSNTSDMIFNVAELISFLSQGTTLQAGSLILTGTPQGVGFTRKPPIYLQHNDKIEVEIDQIGTLTNIIEYENQLSNSKL</sequence>
<keyword evidence="2" id="KW-0479">Metal-binding</keyword>
<reference evidence="5" key="1">
    <citation type="submission" date="2021-06" db="EMBL/GenBank/DDBJ databases">
        <authorList>
            <person name="Kallberg Y."/>
            <person name="Tangrot J."/>
            <person name="Rosling A."/>
        </authorList>
    </citation>
    <scope>NUCLEOTIDE SEQUENCE</scope>
    <source>
        <strain evidence="5">UK204</strain>
    </source>
</reference>
<dbReference type="Gene3D" id="3.90.850.10">
    <property type="entry name" value="Fumarylacetoacetase-like, C-terminal domain"/>
    <property type="match status" value="1"/>
</dbReference>
<keyword evidence="6" id="KW-1185">Reference proteome</keyword>
<dbReference type="GO" id="GO:0050163">
    <property type="term" value="F:oxaloacetate tautomerase activity"/>
    <property type="evidence" value="ECO:0007669"/>
    <property type="project" value="UniProtKB-ARBA"/>
</dbReference>
<evidence type="ECO:0000259" key="4">
    <source>
        <dbReference type="Pfam" id="PF01557"/>
    </source>
</evidence>
<dbReference type="AlphaFoldDB" id="A0A9N9DCZ2"/>
<feature type="transmembrane region" description="Helical" evidence="3">
    <location>
        <begin position="164"/>
        <end position="185"/>
    </location>
</feature>
<evidence type="ECO:0000256" key="2">
    <source>
        <dbReference type="ARBA" id="ARBA00022723"/>
    </source>
</evidence>
<evidence type="ECO:0000256" key="1">
    <source>
        <dbReference type="ARBA" id="ARBA00010211"/>
    </source>
</evidence>
<protein>
    <submittedName>
        <fullName evidence="5">7267_t:CDS:1</fullName>
    </submittedName>
</protein>
<dbReference type="Pfam" id="PF01557">
    <property type="entry name" value="FAA_hydrolase"/>
    <property type="match status" value="1"/>
</dbReference>
<dbReference type="InterPro" id="IPR036663">
    <property type="entry name" value="Fumarylacetoacetase_C_sf"/>
</dbReference>
<keyword evidence="3" id="KW-0812">Transmembrane</keyword>
<dbReference type="GO" id="GO:0046872">
    <property type="term" value="F:metal ion binding"/>
    <property type="evidence" value="ECO:0007669"/>
    <property type="project" value="UniProtKB-KW"/>
</dbReference>
<dbReference type="Proteomes" id="UP000789570">
    <property type="component" value="Unassembled WGS sequence"/>
</dbReference>
<evidence type="ECO:0000256" key="3">
    <source>
        <dbReference type="SAM" id="Phobius"/>
    </source>
</evidence>
<name>A0A9N9DCZ2_9GLOM</name>
<keyword evidence="3" id="KW-1133">Transmembrane helix</keyword>
<evidence type="ECO:0000313" key="6">
    <source>
        <dbReference type="Proteomes" id="UP000789570"/>
    </source>
</evidence>
<dbReference type="InterPro" id="IPR011234">
    <property type="entry name" value="Fumarylacetoacetase-like_C"/>
</dbReference>
<feature type="transmembrane region" description="Helical" evidence="3">
    <location>
        <begin position="110"/>
        <end position="128"/>
    </location>
</feature>
<dbReference type="FunFam" id="3.90.850.10:FF:000002">
    <property type="entry name" value="2-hydroxyhepta-2,4-diene-1,7-dioate isomerase"/>
    <property type="match status" value="1"/>
</dbReference>
<dbReference type="PANTHER" id="PTHR11820:SF112">
    <property type="entry name" value="FUMARYLACETOACETATE HYDROLASE FAMILY PROTEIN (AFU_ORTHOLOGUE AFUA_1G02370)-RELATED"/>
    <property type="match status" value="1"/>
</dbReference>
<dbReference type="PANTHER" id="PTHR11820">
    <property type="entry name" value="ACYLPYRUVASE"/>
    <property type="match status" value="1"/>
</dbReference>
<accession>A0A9N9DCZ2</accession>
<organism evidence="5 6">
    <name type="scientific">Funneliformis caledonium</name>
    <dbReference type="NCBI Taxonomy" id="1117310"/>
    <lineage>
        <taxon>Eukaryota</taxon>
        <taxon>Fungi</taxon>
        <taxon>Fungi incertae sedis</taxon>
        <taxon>Mucoromycota</taxon>
        <taxon>Glomeromycotina</taxon>
        <taxon>Glomeromycetes</taxon>
        <taxon>Glomerales</taxon>
        <taxon>Glomeraceae</taxon>
        <taxon>Funneliformis</taxon>
    </lineage>
</organism>
<gene>
    <name evidence="5" type="ORF">FCALED_LOCUS10358</name>
</gene>
<keyword evidence="3" id="KW-0472">Membrane</keyword>
<evidence type="ECO:0000313" key="5">
    <source>
        <dbReference type="EMBL" id="CAG8636794.1"/>
    </source>
</evidence>
<proteinExistence type="inferred from homology"/>
<dbReference type="SUPFAM" id="SSF56529">
    <property type="entry name" value="FAH"/>
    <property type="match status" value="1"/>
</dbReference>
<feature type="transmembrane region" description="Helical" evidence="3">
    <location>
        <begin position="7"/>
        <end position="27"/>
    </location>
</feature>
<dbReference type="OrthoDB" id="411064at2759"/>
<feature type="transmembrane region" description="Helical" evidence="3">
    <location>
        <begin position="134"/>
        <end position="152"/>
    </location>
</feature>
<comment type="similarity">
    <text evidence="1">Belongs to the FAH family.</text>
</comment>